<evidence type="ECO:0000313" key="2">
    <source>
        <dbReference type="EMBL" id="MCA9308666.1"/>
    </source>
</evidence>
<keyword evidence="1" id="KW-1133">Transmembrane helix</keyword>
<accession>A0A955EDN9</accession>
<feature type="transmembrane region" description="Helical" evidence="1">
    <location>
        <begin position="285"/>
        <end position="306"/>
    </location>
</feature>
<feature type="transmembrane region" description="Helical" evidence="1">
    <location>
        <begin position="194"/>
        <end position="213"/>
    </location>
</feature>
<feature type="transmembrane region" description="Helical" evidence="1">
    <location>
        <begin position="245"/>
        <end position="264"/>
    </location>
</feature>
<comment type="caution">
    <text evidence="2">The sequence shown here is derived from an EMBL/GenBank/DDBJ whole genome shotgun (WGS) entry which is preliminary data.</text>
</comment>
<protein>
    <submittedName>
        <fullName evidence="2">Uncharacterized protein</fullName>
    </submittedName>
</protein>
<sequence length="506" mass="58077">MNKVLFSTLFILYLFSGNVVFARDCKIEPQSLKCSWFRQLDIQIITTSTITSLNDLVVEASKPTLLICDTVFTSAEFSCTPTSVFMPHTDQNFTLEDPRVYQVKTDKGFILVAPASSFIEYEKRILTNAYIGYYTFTAYPVPSLPINSLFRQSLKDFLVSENALVFFTSVCIFLAFACSYLFPKLSTLRPKTKHLLYCLLVLPALYIVLITYIDVGNFNIDYSFDFIVRTFSAASWRNYKDSIPLAHIVFVMLLVLPLPLLVFPHYEKIFHDSIQLIKTLTTRTFASKAWHIILLVSLLLCIALLLSYPLKSISLVLAFLFLLIVILLRSYKFQFTRVQKLVFVIFLLCELSYFFLNNKVEKYYVKSSLIGVPDAVVFLPYTKHHTGDTLYEDFMLHSPTTILIDDYLVYHNKYPTIVNLPLSQFTATGAYITPTQSNLDSGDKVLYHYYKSEETPPFTVTNKLDISYNLAPVVNMLQTSNMLKQPFVISSYSEYLPAIRIDSDRL</sequence>
<evidence type="ECO:0000313" key="3">
    <source>
        <dbReference type="Proteomes" id="UP000740557"/>
    </source>
</evidence>
<reference evidence="2" key="2">
    <citation type="journal article" date="2021" name="Microbiome">
        <title>Successional dynamics and alternative stable states in a saline activated sludge microbial community over 9 years.</title>
        <authorList>
            <person name="Wang Y."/>
            <person name="Ye J."/>
            <person name="Ju F."/>
            <person name="Liu L."/>
            <person name="Boyd J.A."/>
            <person name="Deng Y."/>
            <person name="Parks D.H."/>
            <person name="Jiang X."/>
            <person name="Yin X."/>
            <person name="Woodcroft B.J."/>
            <person name="Tyson G.W."/>
            <person name="Hugenholtz P."/>
            <person name="Polz M.F."/>
            <person name="Zhang T."/>
        </authorList>
    </citation>
    <scope>NUCLEOTIDE SEQUENCE</scope>
    <source>
        <strain evidence="2">HKST-UBA79</strain>
    </source>
</reference>
<proteinExistence type="predicted"/>
<dbReference type="EMBL" id="JAGQNX010000131">
    <property type="protein sequence ID" value="MCA9308666.1"/>
    <property type="molecule type" value="Genomic_DNA"/>
</dbReference>
<dbReference type="Proteomes" id="UP000740557">
    <property type="component" value="Unassembled WGS sequence"/>
</dbReference>
<feature type="transmembrane region" description="Helical" evidence="1">
    <location>
        <begin position="312"/>
        <end position="331"/>
    </location>
</feature>
<keyword evidence="1" id="KW-0812">Transmembrane</keyword>
<keyword evidence="1" id="KW-0472">Membrane</keyword>
<evidence type="ECO:0000256" key="1">
    <source>
        <dbReference type="SAM" id="Phobius"/>
    </source>
</evidence>
<gene>
    <name evidence="2" type="ORF">KC980_04085</name>
</gene>
<name>A0A955EDN9_UNCKA</name>
<feature type="transmembrane region" description="Helical" evidence="1">
    <location>
        <begin position="163"/>
        <end position="182"/>
    </location>
</feature>
<reference evidence="2" key="1">
    <citation type="submission" date="2020-04" db="EMBL/GenBank/DDBJ databases">
        <authorList>
            <person name="Zhang T."/>
        </authorList>
    </citation>
    <scope>NUCLEOTIDE SEQUENCE</scope>
    <source>
        <strain evidence="2">HKST-UBA79</strain>
    </source>
</reference>
<dbReference type="AlphaFoldDB" id="A0A955EDN9"/>
<organism evidence="2 3">
    <name type="scientific">candidate division WWE3 bacterium</name>
    <dbReference type="NCBI Taxonomy" id="2053526"/>
    <lineage>
        <taxon>Bacteria</taxon>
        <taxon>Katanobacteria</taxon>
    </lineage>
</organism>